<dbReference type="EMBL" id="RRYP01011502">
    <property type="protein sequence ID" value="TNV77685.1"/>
    <property type="molecule type" value="Genomic_DNA"/>
</dbReference>
<reference evidence="4" key="1">
    <citation type="submission" date="2019-06" db="EMBL/GenBank/DDBJ databases">
        <authorList>
            <person name="Zheng W."/>
        </authorList>
    </citation>
    <scope>NUCLEOTIDE SEQUENCE</scope>
    <source>
        <strain evidence="4">QDHG01</strain>
    </source>
</reference>
<protein>
    <recommendedName>
        <fullName evidence="3">C3H1-type domain-containing protein</fullName>
    </recommendedName>
</protein>
<keyword evidence="1" id="KW-0863">Zinc-finger</keyword>
<sequence length="403" mass="47381">MRSQIYSIIIHQRMGNKKVKPNRDDLNTRPPIFPSQIIIAPQPPPQQTIVPQYSPPQPKWIPPYKEPPGQKQYKQGLKIIEELQKQSFQEKKRQKETAGPQKQVRVLSHHVTQKEREKVTNPEGLCYFNQFGRCKNGDRCRYCHHQLLIPGQDAAYFEDQIIQSVLPSVQKEQSTVFRIGRIRSKYIIMECISFAHYREDGLLKLFKGSNLTRTFIMANFKIFLKLSKVDLNFQVDFDTTATQNFGLNIKIQRIFKKVIKKEKDVFKLYHREYISTDKARQEVFENLSNLNSPFFLLSYSGFLAEDCVCAMYFDDQFPRINVENVKKEGILKKRELSSMNCPNSTLFTIKKKQFIIEEVEQGFDLSFCKNLQIKIKSMRSNRMVGHTIPKSWWLVDIYLLIHQ</sequence>
<gene>
    <name evidence="4" type="ORF">FGO68_gene5896</name>
</gene>
<dbReference type="Proteomes" id="UP000785679">
    <property type="component" value="Unassembled WGS sequence"/>
</dbReference>
<keyword evidence="1" id="KW-0862">Zinc</keyword>
<dbReference type="InterPro" id="IPR000571">
    <property type="entry name" value="Znf_CCCH"/>
</dbReference>
<keyword evidence="1" id="KW-0479">Metal-binding</keyword>
<dbReference type="PROSITE" id="PS50103">
    <property type="entry name" value="ZF_C3H1"/>
    <property type="match status" value="1"/>
</dbReference>
<feature type="zinc finger region" description="C3H1-type" evidence="1">
    <location>
        <begin position="120"/>
        <end position="147"/>
    </location>
</feature>
<feature type="region of interest" description="Disordered" evidence="2">
    <location>
        <begin position="88"/>
        <end position="114"/>
    </location>
</feature>
<feature type="domain" description="C3H1-type" evidence="3">
    <location>
        <begin position="120"/>
        <end position="147"/>
    </location>
</feature>
<name>A0A8J8NNG1_HALGN</name>
<evidence type="ECO:0000256" key="1">
    <source>
        <dbReference type="PROSITE-ProRule" id="PRU00723"/>
    </source>
</evidence>
<evidence type="ECO:0000313" key="5">
    <source>
        <dbReference type="Proteomes" id="UP000785679"/>
    </source>
</evidence>
<organism evidence="4 5">
    <name type="scientific">Halteria grandinella</name>
    <dbReference type="NCBI Taxonomy" id="5974"/>
    <lineage>
        <taxon>Eukaryota</taxon>
        <taxon>Sar</taxon>
        <taxon>Alveolata</taxon>
        <taxon>Ciliophora</taxon>
        <taxon>Intramacronucleata</taxon>
        <taxon>Spirotrichea</taxon>
        <taxon>Stichotrichia</taxon>
        <taxon>Sporadotrichida</taxon>
        <taxon>Halteriidae</taxon>
        <taxon>Halteria</taxon>
    </lineage>
</organism>
<dbReference type="GO" id="GO:0008270">
    <property type="term" value="F:zinc ion binding"/>
    <property type="evidence" value="ECO:0007669"/>
    <property type="project" value="UniProtKB-KW"/>
</dbReference>
<evidence type="ECO:0000259" key="3">
    <source>
        <dbReference type="PROSITE" id="PS50103"/>
    </source>
</evidence>
<evidence type="ECO:0000313" key="4">
    <source>
        <dbReference type="EMBL" id="TNV77685.1"/>
    </source>
</evidence>
<dbReference type="AlphaFoldDB" id="A0A8J8NNG1"/>
<accession>A0A8J8NNG1</accession>
<proteinExistence type="predicted"/>
<evidence type="ECO:0000256" key="2">
    <source>
        <dbReference type="SAM" id="MobiDB-lite"/>
    </source>
</evidence>
<comment type="caution">
    <text evidence="4">The sequence shown here is derived from an EMBL/GenBank/DDBJ whole genome shotgun (WGS) entry which is preliminary data.</text>
</comment>
<keyword evidence="5" id="KW-1185">Reference proteome</keyword>